<dbReference type="EMBL" id="CP036264">
    <property type="protein sequence ID" value="QEF96235.1"/>
    <property type="molecule type" value="Genomic_DNA"/>
</dbReference>
<evidence type="ECO:0000313" key="1">
    <source>
        <dbReference type="EMBL" id="QEF96235.1"/>
    </source>
</evidence>
<evidence type="ECO:0000313" key="2">
    <source>
        <dbReference type="Proteomes" id="UP000321353"/>
    </source>
</evidence>
<dbReference type="AlphaFoldDB" id="A0A5B9M9G2"/>
<dbReference type="PANTHER" id="PTHR43737">
    <property type="entry name" value="BLL7424 PROTEIN"/>
    <property type="match status" value="1"/>
</dbReference>
<dbReference type="Proteomes" id="UP000321353">
    <property type="component" value="Chromosome"/>
</dbReference>
<dbReference type="InterPro" id="IPR010869">
    <property type="entry name" value="DUF1501"/>
</dbReference>
<keyword evidence="2" id="KW-1185">Reference proteome</keyword>
<evidence type="ECO:0008006" key="3">
    <source>
        <dbReference type="Google" id="ProtNLM"/>
    </source>
</evidence>
<proteinExistence type="predicted"/>
<organism evidence="1 2">
    <name type="scientific">Stieleria maiorica</name>
    <dbReference type="NCBI Taxonomy" id="2795974"/>
    <lineage>
        <taxon>Bacteria</taxon>
        <taxon>Pseudomonadati</taxon>
        <taxon>Planctomycetota</taxon>
        <taxon>Planctomycetia</taxon>
        <taxon>Pirellulales</taxon>
        <taxon>Pirellulaceae</taxon>
        <taxon>Stieleria</taxon>
    </lineage>
</organism>
<dbReference type="RefSeq" id="WP_167546565.1">
    <property type="nucleotide sequence ID" value="NZ_CP036264.1"/>
</dbReference>
<sequence length="414" mass="44716">MFDQPTNRRRFLYASGSTAFAIGIGSALPDCFAQAAESATSDGERILVVVQLSGGNDGLNTLIPYRDDAYRAARPTLAVPRSDVLTIDDDIGFHPSLRSIKDLLDGGQVAVVQGVGYENPNRSHFESMDIWHSCVRKDQRRTDGWIGRTLERFTSAEGGDVPALHLGGQQQPFALASQSIRVPTVKELDEFQIRGSDPAALRRLLGGSPSVAAVEASDDDLLGFLQSSTQNAISASRRVTEAAQGYQTEIDYPESQLGRQMRLVAQLINAGMKTRVYYLQLDGFDTHAQQDATHAILLRQWSDAVSALINDLTAQGHGDRVCVMTFSEFGRRVAENASAGTDHGAAGPMFLCGGGLHAGLIGTTPRLDDLQQGDLKHTVDFRSVYASVLKDWLGTDPDPVLAGHYDTLPLFAGA</sequence>
<dbReference type="Pfam" id="PF07394">
    <property type="entry name" value="DUF1501"/>
    <property type="match status" value="1"/>
</dbReference>
<name>A0A5B9M9G2_9BACT</name>
<dbReference type="PROSITE" id="PS51318">
    <property type="entry name" value="TAT"/>
    <property type="match status" value="1"/>
</dbReference>
<accession>A0A5B9M9G2</accession>
<dbReference type="PANTHER" id="PTHR43737:SF1">
    <property type="entry name" value="DUF1501 DOMAIN-CONTAINING PROTEIN"/>
    <property type="match status" value="1"/>
</dbReference>
<dbReference type="InterPro" id="IPR006311">
    <property type="entry name" value="TAT_signal"/>
</dbReference>
<reference evidence="1 2" key="1">
    <citation type="submission" date="2019-02" db="EMBL/GenBank/DDBJ databases">
        <title>Planctomycetal bacteria perform biofilm scaping via a novel small molecule.</title>
        <authorList>
            <person name="Jeske O."/>
            <person name="Boedeker C."/>
            <person name="Wiegand S."/>
            <person name="Breitling P."/>
            <person name="Kallscheuer N."/>
            <person name="Jogler M."/>
            <person name="Rohde M."/>
            <person name="Petersen J."/>
            <person name="Medema M.H."/>
            <person name="Surup F."/>
            <person name="Jogler C."/>
        </authorList>
    </citation>
    <scope>NUCLEOTIDE SEQUENCE [LARGE SCALE GENOMIC DNA]</scope>
    <source>
        <strain evidence="1 2">Mal15</strain>
    </source>
</reference>
<gene>
    <name evidence="1" type="ORF">Mal15_02620</name>
</gene>
<dbReference type="KEGG" id="smam:Mal15_02620"/>
<protein>
    <recommendedName>
        <fullName evidence="3">DUF1501 domain-containing protein</fullName>
    </recommendedName>
</protein>